<protein>
    <recommendedName>
        <fullName evidence="2">Acyltransferase MbtK/IucB-like conserved domain-containing protein</fullName>
    </recommendedName>
</protein>
<dbReference type="EMBL" id="JAACJO010000059">
    <property type="protein sequence ID" value="KAF5344643.1"/>
    <property type="molecule type" value="Genomic_DNA"/>
</dbReference>
<reference evidence="3 4" key="1">
    <citation type="journal article" date="2020" name="ISME J.">
        <title>Uncovering the hidden diversity of litter-decomposition mechanisms in mushroom-forming fungi.</title>
        <authorList>
            <person name="Floudas D."/>
            <person name="Bentzer J."/>
            <person name="Ahren D."/>
            <person name="Johansson T."/>
            <person name="Persson P."/>
            <person name="Tunlid A."/>
        </authorList>
    </citation>
    <scope>NUCLEOTIDE SEQUENCE [LARGE SCALE GENOMIC DNA]</scope>
    <source>
        <strain evidence="3 4">CBS 146.42</strain>
    </source>
</reference>
<dbReference type="GO" id="GO:0016410">
    <property type="term" value="F:N-acyltransferase activity"/>
    <property type="evidence" value="ECO:0007669"/>
    <property type="project" value="TreeGrafter"/>
</dbReference>
<dbReference type="Gene3D" id="3.40.630.30">
    <property type="match status" value="1"/>
</dbReference>
<dbReference type="PANTHER" id="PTHR31438:SF1">
    <property type="entry name" value="LYSINE N-ACYLTRANSFERASE C17G9.06C-RELATED"/>
    <property type="match status" value="1"/>
</dbReference>
<sequence>MAATNYPARRLHAIRDQTAPRLSRTKGFEELVTRLPTGEGVTHFVGSTGLHIKLDGKPVLEYQVLHDSVTLDLTSINTEFEGTTEHVPRYNVLKISSLENIPIPSFWSAIYALLTLYREQEHLPIIFHSVVNSLELASYLLESGLGRLYPLEERAPRVLERDVYFISRAAFWQGAGTAGYHTHSWFRDPRKPIPSVSSFTRSKKVIAKHPIRPAKPTPGQLLYKRYCTHVGQFLEIHYFDIDGVSDAVKREDGISRHLAAFNKWHNDDRVNNAWRERGGYEKHRKYIEEAMADPHVLPCMMSWDGELMGYCEIMYTKEDHVAQHYPEGTIVGDWERNIHILTGEQKFLGNGRGEKAPL</sequence>
<dbReference type="OrthoDB" id="4250781at2759"/>
<dbReference type="GO" id="GO:0019290">
    <property type="term" value="P:siderophore biosynthetic process"/>
    <property type="evidence" value="ECO:0007669"/>
    <property type="project" value="InterPro"/>
</dbReference>
<keyword evidence="4" id="KW-1185">Reference proteome</keyword>
<name>A0A8H5CND2_9AGAR</name>
<dbReference type="InterPro" id="IPR019432">
    <property type="entry name" value="Acyltransferase_MbtK/IucB-like"/>
</dbReference>
<dbReference type="PANTHER" id="PTHR31438">
    <property type="entry name" value="LYSINE N-ACYLTRANSFERASE C17G9.06C-RELATED"/>
    <property type="match status" value="1"/>
</dbReference>
<proteinExistence type="inferred from homology"/>
<dbReference type="Proteomes" id="UP000559027">
    <property type="component" value="Unassembled WGS sequence"/>
</dbReference>
<dbReference type="InterPro" id="IPR016181">
    <property type="entry name" value="Acyl_CoA_acyltransferase"/>
</dbReference>
<dbReference type="SUPFAM" id="SSF55729">
    <property type="entry name" value="Acyl-CoA N-acyltransferases (Nat)"/>
    <property type="match status" value="1"/>
</dbReference>
<dbReference type="Pfam" id="PF13523">
    <property type="entry name" value="Acetyltransf_8"/>
    <property type="match status" value="1"/>
</dbReference>
<evidence type="ECO:0000256" key="1">
    <source>
        <dbReference type="ARBA" id="ARBA00009893"/>
    </source>
</evidence>
<dbReference type="AlphaFoldDB" id="A0A8H5CND2"/>
<dbReference type="SMART" id="SM01006">
    <property type="entry name" value="AlcB"/>
    <property type="match status" value="1"/>
</dbReference>
<comment type="caution">
    <text evidence="3">The sequence shown here is derived from an EMBL/GenBank/DDBJ whole genome shotgun (WGS) entry which is preliminary data.</text>
</comment>
<comment type="similarity">
    <text evidence="1">Belongs to the lysine N-acyltransferase MbtK family.</text>
</comment>
<accession>A0A8H5CND2</accession>
<evidence type="ECO:0000313" key="4">
    <source>
        <dbReference type="Proteomes" id="UP000559027"/>
    </source>
</evidence>
<evidence type="ECO:0000259" key="2">
    <source>
        <dbReference type="SMART" id="SM01006"/>
    </source>
</evidence>
<evidence type="ECO:0000313" key="3">
    <source>
        <dbReference type="EMBL" id="KAF5344643.1"/>
    </source>
</evidence>
<organism evidence="3 4">
    <name type="scientific">Leucocoprinus leucothites</name>
    <dbReference type="NCBI Taxonomy" id="201217"/>
    <lineage>
        <taxon>Eukaryota</taxon>
        <taxon>Fungi</taxon>
        <taxon>Dikarya</taxon>
        <taxon>Basidiomycota</taxon>
        <taxon>Agaricomycotina</taxon>
        <taxon>Agaricomycetes</taxon>
        <taxon>Agaricomycetidae</taxon>
        <taxon>Agaricales</taxon>
        <taxon>Agaricineae</taxon>
        <taxon>Agaricaceae</taxon>
        <taxon>Leucocoprinus</taxon>
    </lineage>
</organism>
<gene>
    <name evidence="3" type="ORF">D9756_011225</name>
</gene>
<feature type="domain" description="Acyltransferase MbtK/IucB-like conserved" evidence="2">
    <location>
        <begin position="250"/>
        <end position="297"/>
    </location>
</feature>